<gene>
    <name evidence="5" type="ORF">BDY17DRAFT_301504</name>
</gene>
<dbReference type="SMART" id="SM00271">
    <property type="entry name" value="DnaJ"/>
    <property type="match status" value="1"/>
</dbReference>
<name>A0A6A6PN57_9PEZI</name>
<dbReference type="GeneID" id="54475261"/>
<feature type="compositionally biased region" description="Basic and acidic residues" evidence="2">
    <location>
        <begin position="60"/>
        <end position="71"/>
    </location>
</feature>
<dbReference type="PANTHER" id="PTHR44145">
    <property type="entry name" value="DNAJ HOMOLOG SUBFAMILY A MEMBER 3, MITOCHONDRIAL"/>
    <property type="match status" value="1"/>
</dbReference>
<organism evidence="5 6">
    <name type="scientific">Neohortaea acidophila</name>
    <dbReference type="NCBI Taxonomy" id="245834"/>
    <lineage>
        <taxon>Eukaryota</taxon>
        <taxon>Fungi</taxon>
        <taxon>Dikarya</taxon>
        <taxon>Ascomycota</taxon>
        <taxon>Pezizomycotina</taxon>
        <taxon>Dothideomycetes</taxon>
        <taxon>Dothideomycetidae</taxon>
        <taxon>Mycosphaerellales</taxon>
        <taxon>Teratosphaeriaceae</taxon>
        <taxon>Neohortaea</taxon>
    </lineage>
</organism>
<feature type="compositionally biased region" description="Low complexity" evidence="2">
    <location>
        <begin position="21"/>
        <end position="32"/>
    </location>
</feature>
<dbReference type="InterPro" id="IPR036869">
    <property type="entry name" value="J_dom_sf"/>
</dbReference>
<protein>
    <recommendedName>
        <fullName evidence="4">J domain-containing protein</fullName>
    </recommendedName>
</protein>
<evidence type="ECO:0000256" key="2">
    <source>
        <dbReference type="SAM" id="MobiDB-lite"/>
    </source>
</evidence>
<dbReference type="EMBL" id="MU001638">
    <property type="protein sequence ID" value="KAF2481540.1"/>
    <property type="molecule type" value="Genomic_DNA"/>
</dbReference>
<evidence type="ECO:0000313" key="6">
    <source>
        <dbReference type="Proteomes" id="UP000799767"/>
    </source>
</evidence>
<evidence type="ECO:0000256" key="1">
    <source>
        <dbReference type="ARBA" id="ARBA00023186"/>
    </source>
</evidence>
<evidence type="ECO:0000259" key="4">
    <source>
        <dbReference type="PROSITE" id="PS50076"/>
    </source>
</evidence>
<keyword evidence="6" id="KW-1185">Reference proteome</keyword>
<dbReference type="SUPFAM" id="SSF46565">
    <property type="entry name" value="Chaperone J-domain"/>
    <property type="match status" value="1"/>
</dbReference>
<dbReference type="PRINTS" id="PR00625">
    <property type="entry name" value="JDOMAIN"/>
</dbReference>
<dbReference type="PANTHER" id="PTHR44145:SF3">
    <property type="entry name" value="DNAJ HOMOLOG SUBFAMILY A MEMBER 3, MITOCHONDRIAL"/>
    <property type="match status" value="1"/>
</dbReference>
<dbReference type="CDD" id="cd06257">
    <property type="entry name" value="DnaJ"/>
    <property type="match status" value="1"/>
</dbReference>
<dbReference type="InterPro" id="IPR001623">
    <property type="entry name" value="DnaJ_domain"/>
</dbReference>
<reference evidence="5" key="1">
    <citation type="journal article" date="2020" name="Stud. Mycol.">
        <title>101 Dothideomycetes genomes: a test case for predicting lifestyles and emergence of pathogens.</title>
        <authorList>
            <person name="Haridas S."/>
            <person name="Albert R."/>
            <person name="Binder M."/>
            <person name="Bloem J."/>
            <person name="Labutti K."/>
            <person name="Salamov A."/>
            <person name="Andreopoulos B."/>
            <person name="Baker S."/>
            <person name="Barry K."/>
            <person name="Bills G."/>
            <person name="Bluhm B."/>
            <person name="Cannon C."/>
            <person name="Castanera R."/>
            <person name="Culley D."/>
            <person name="Daum C."/>
            <person name="Ezra D."/>
            <person name="Gonzalez J."/>
            <person name="Henrissat B."/>
            <person name="Kuo A."/>
            <person name="Liang C."/>
            <person name="Lipzen A."/>
            <person name="Lutzoni F."/>
            <person name="Magnuson J."/>
            <person name="Mondo S."/>
            <person name="Nolan M."/>
            <person name="Ohm R."/>
            <person name="Pangilinan J."/>
            <person name="Park H.-J."/>
            <person name="Ramirez L."/>
            <person name="Alfaro M."/>
            <person name="Sun H."/>
            <person name="Tritt A."/>
            <person name="Yoshinaga Y."/>
            <person name="Zwiers L.-H."/>
            <person name="Turgeon B."/>
            <person name="Goodwin S."/>
            <person name="Spatafora J."/>
            <person name="Crous P."/>
            <person name="Grigoriev I."/>
        </authorList>
    </citation>
    <scope>NUCLEOTIDE SEQUENCE</scope>
    <source>
        <strain evidence="5">CBS 113389</strain>
    </source>
</reference>
<feature type="region of interest" description="Disordered" evidence="2">
    <location>
        <begin position="21"/>
        <end position="83"/>
    </location>
</feature>
<feature type="signal peptide" evidence="3">
    <location>
        <begin position="1"/>
        <end position="18"/>
    </location>
</feature>
<dbReference type="AlphaFoldDB" id="A0A6A6PN57"/>
<feature type="chain" id="PRO_5025533780" description="J domain-containing protein" evidence="3">
    <location>
        <begin position="19"/>
        <end position="342"/>
    </location>
</feature>
<accession>A0A6A6PN57</accession>
<feature type="domain" description="J" evidence="4">
    <location>
        <begin position="83"/>
        <end position="156"/>
    </location>
</feature>
<dbReference type="Gene3D" id="1.10.287.110">
    <property type="entry name" value="DnaJ domain"/>
    <property type="match status" value="1"/>
</dbReference>
<dbReference type="Proteomes" id="UP000799767">
    <property type="component" value="Unassembled WGS sequence"/>
</dbReference>
<feature type="compositionally biased region" description="Basic and acidic residues" evidence="2">
    <location>
        <begin position="315"/>
        <end position="332"/>
    </location>
</feature>
<evidence type="ECO:0000256" key="3">
    <source>
        <dbReference type="SAM" id="SignalP"/>
    </source>
</evidence>
<keyword evidence="3" id="KW-0732">Signal</keyword>
<feature type="region of interest" description="Disordered" evidence="2">
    <location>
        <begin position="167"/>
        <end position="189"/>
    </location>
</feature>
<dbReference type="RefSeq" id="XP_033588110.1">
    <property type="nucleotide sequence ID" value="XM_033734259.1"/>
</dbReference>
<feature type="region of interest" description="Disordered" evidence="2">
    <location>
        <begin position="310"/>
        <end position="342"/>
    </location>
</feature>
<dbReference type="OrthoDB" id="445556at2759"/>
<dbReference type="InterPro" id="IPR051938">
    <property type="entry name" value="Apopto_cytoskel_mod"/>
</dbReference>
<sequence length="342" mass="38199">MLMRKSAVLINTLATINAVPSSVYGSSTSSSSRQRKSTRPRQCIANERRAYATIAGDNGSQREHVDHEPHAWPKAPKGQPHPTPYQILAMKSTATYSKTRYYELVKLYHPDRGSSAPSSPSHDLPPAVKLERYRLIVAAHTILSDPTKRSAYDRFGAGWNGRAEVKGAGSSGYTSSAENPAGPFSRSWNDPNDPIWQNATWEDWQRYWEWRASREAGGSAARPRPAQAPVYFRNSYFVVLVAILAMIGSTANSKRAHDAGTYFIEQRDLMHDRTAKELRRVKREAEGSSSRQDRIDWFLRNRDATLGFGSAGEAEALREEKAERQLGEREVCNSEEIGNEGG</sequence>
<dbReference type="PROSITE" id="PS50076">
    <property type="entry name" value="DNAJ_2"/>
    <property type="match status" value="1"/>
</dbReference>
<dbReference type="Pfam" id="PF00226">
    <property type="entry name" value="DnaJ"/>
    <property type="match status" value="1"/>
</dbReference>
<keyword evidence="1" id="KW-0143">Chaperone</keyword>
<proteinExistence type="predicted"/>
<evidence type="ECO:0000313" key="5">
    <source>
        <dbReference type="EMBL" id="KAF2481540.1"/>
    </source>
</evidence>